<dbReference type="SMART" id="SM00354">
    <property type="entry name" value="HTH_LACI"/>
    <property type="match status" value="1"/>
</dbReference>
<evidence type="ECO:0000256" key="2">
    <source>
        <dbReference type="ARBA" id="ARBA00023125"/>
    </source>
</evidence>
<name>A0AAE3JLR5_9SPIR</name>
<feature type="domain" description="HTH lacI-type" evidence="4">
    <location>
        <begin position="3"/>
        <end position="57"/>
    </location>
</feature>
<dbReference type="Pfam" id="PF13377">
    <property type="entry name" value="Peripla_BP_3"/>
    <property type="match status" value="1"/>
</dbReference>
<proteinExistence type="predicted"/>
<keyword evidence="3" id="KW-0804">Transcription</keyword>
<dbReference type="InterPro" id="IPR000843">
    <property type="entry name" value="HTH_LacI"/>
</dbReference>
<evidence type="ECO:0000259" key="4">
    <source>
        <dbReference type="PROSITE" id="PS50932"/>
    </source>
</evidence>
<dbReference type="InterPro" id="IPR010982">
    <property type="entry name" value="Lambda_DNA-bd_dom_sf"/>
</dbReference>
<evidence type="ECO:0000256" key="1">
    <source>
        <dbReference type="ARBA" id="ARBA00023015"/>
    </source>
</evidence>
<evidence type="ECO:0000256" key="3">
    <source>
        <dbReference type="ARBA" id="ARBA00023163"/>
    </source>
</evidence>
<dbReference type="GO" id="GO:0003700">
    <property type="term" value="F:DNA-binding transcription factor activity"/>
    <property type="evidence" value="ECO:0007669"/>
    <property type="project" value="TreeGrafter"/>
</dbReference>
<dbReference type="InterPro" id="IPR028082">
    <property type="entry name" value="Peripla_BP_I"/>
</dbReference>
<dbReference type="GO" id="GO:0000976">
    <property type="term" value="F:transcription cis-regulatory region binding"/>
    <property type="evidence" value="ECO:0007669"/>
    <property type="project" value="TreeGrafter"/>
</dbReference>
<keyword evidence="2" id="KW-0238">DNA-binding</keyword>
<dbReference type="InterPro" id="IPR046335">
    <property type="entry name" value="LacI/GalR-like_sensor"/>
</dbReference>
<dbReference type="SUPFAM" id="SSF47413">
    <property type="entry name" value="lambda repressor-like DNA-binding domains"/>
    <property type="match status" value="1"/>
</dbReference>
<dbReference type="PROSITE" id="PS00356">
    <property type="entry name" value="HTH_LACI_1"/>
    <property type="match status" value="1"/>
</dbReference>
<evidence type="ECO:0000313" key="5">
    <source>
        <dbReference type="EMBL" id="MCD1655049.1"/>
    </source>
</evidence>
<dbReference type="CDD" id="cd01392">
    <property type="entry name" value="HTH_LacI"/>
    <property type="match status" value="1"/>
</dbReference>
<sequence length="341" mass="37778">MAVSIRDIAKKANVSAATVSLVLNDCAGVSDATRKRIKELIAESGYVPNARARSFSVGRAGVVALITPPWQAALSDPYYTEMIRGALEAVRERDQQLILEICDRRFTEHKLWKSLFDSKKIDGMLIATPYLDQDYLPELYRLGYPALLINGERPDLPLMPCIGYDDFLCGVEATNLLLQLGHTRIAHISGPANQASAIYRVKGYRRALDNAGVSIPESYIADGNYMPLEAKAALIPLLELPAHQRPTAFFCANDTMAASVVTALQERGFRVPDDFSVIGVDDNRVAREIKPELTTFRQDIYSLSHKATNILLDAIASKDPTIQSTRLPMELVQRKSCARNR</sequence>
<dbReference type="Gene3D" id="3.40.50.2300">
    <property type="match status" value="2"/>
</dbReference>
<accession>A0AAE3JLR5</accession>
<dbReference type="EMBL" id="JAINWA010000003">
    <property type="protein sequence ID" value="MCD1655049.1"/>
    <property type="molecule type" value="Genomic_DNA"/>
</dbReference>
<protein>
    <submittedName>
        <fullName evidence="5">LacI family transcriptional regulator</fullName>
    </submittedName>
</protein>
<comment type="caution">
    <text evidence="5">The sequence shown here is derived from an EMBL/GenBank/DDBJ whole genome shotgun (WGS) entry which is preliminary data.</text>
</comment>
<dbReference type="Pfam" id="PF00356">
    <property type="entry name" value="LacI"/>
    <property type="match status" value="1"/>
</dbReference>
<keyword evidence="6" id="KW-1185">Reference proteome</keyword>
<dbReference type="SUPFAM" id="SSF53822">
    <property type="entry name" value="Periplasmic binding protein-like I"/>
    <property type="match status" value="1"/>
</dbReference>
<dbReference type="Gene3D" id="1.10.260.40">
    <property type="entry name" value="lambda repressor-like DNA-binding domains"/>
    <property type="match status" value="1"/>
</dbReference>
<dbReference type="CDD" id="cd06267">
    <property type="entry name" value="PBP1_LacI_sugar_binding-like"/>
    <property type="match status" value="1"/>
</dbReference>
<gene>
    <name evidence="5" type="ORF">K7J14_10100</name>
</gene>
<keyword evidence="1" id="KW-0805">Transcription regulation</keyword>
<dbReference type="PANTHER" id="PTHR30146:SF153">
    <property type="entry name" value="LACTOSE OPERON REPRESSOR"/>
    <property type="match status" value="1"/>
</dbReference>
<evidence type="ECO:0000313" key="6">
    <source>
        <dbReference type="Proteomes" id="UP001198163"/>
    </source>
</evidence>
<dbReference type="Proteomes" id="UP001198163">
    <property type="component" value="Unassembled WGS sequence"/>
</dbReference>
<organism evidence="5 6">
    <name type="scientific">Teretinema zuelzerae</name>
    <dbReference type="NCBI Taxonomy" id="156"/>
    <lineage>
        <taxon>Bacteria</taxon>
        <taxon>Pseudomonadati</taxon>
        <taxon>Spirochaetota</taxon>
        <taxon>Spirochaetia</taxon>
        <taxon>Spirochaetales</taxon>
        <taxon>Treponemataceae</taxon>
        <taxon>Teretinema</taxon>
    </lineage>
</organism>
<dbReference type="PROSITE" id="PS50932">
    <property type="entry name" value="HTH_LACI_2"/>
    <property type="match status" value="1"/>
</dbReference>
<reference evidence="5" key="1">
    <citation type="submission" date="2021-08" db="EMBL/GenBank/DDBJ databases">
        <title>Comparative analyses of Brucepasteria parasyntrophica and Teretinema zuelzerae.</title>
        <authorList>
            <person name="Song Y."/>
            <person name="Brune A."/>
        </authorList>
    </citation>
    <scope>NUCLEOTIDE SEQUENCE</scope>
    <source>
        <strain evidence="5">DSM 1903</strain>
    </source>
</reference>
<dbReference type="RefSeq" id="WP_230755805.1">
    <property type="nucleotide sequence ID" value="NZ_JAINWA010000003.1"/>
</dbReference>
<dbReference type="AlphaFoldDB" id="A0AAE3JLR5"/>
<dbReference type="PANTHER" id="PTHR30146">
    <property type="entry name" value="LACI-RELATED TRANSCRIPTIONAL REPRESSOR"/>
    <property type="match status" value="1"/>
</dbReference>